<dbReference type="EMBL" id="SMOL01000753">
    <property type="protein sequence ID" value="KAB2600343.1"/>
    <property type="molecule type" value="Genomic_DNA"/>
</dbReference>
<reference evidence="1 2" key="1">
    <citation type="submission" date="2019-09" db="EMBL/GenBank/DDBJ databases">
        <authorList>
            <person name="Ou C."/>
        </authorList>
    </citation>
    <scope>NUCLEOTIDE SEQUENCE [LARGE SCALE GENOMIC DNA]</scope>
    <source>
        <strain evidence="1">S2</strain>
        <tissue evidence="1">Leaf</tissue>
    </source>
</reference>
<comment type="caution">
    <text evidence="1">The sequence shown here is derived from an EMBL/GenBank/DDBJ whole genome shotgun (WGS) entry which is preliminary data.</text>
</comment>
<gene>
    <name evidence="1" type="ORF">D8674_010614</name>
</gene>
<evidence type="ECO:0000313" key="1">
    <source>
        <dbReference type="EMBL" id="KAB2600343.1"/>
    </source>
</evidence>
<dbReference type="Proteomes" id="UP000327157">
    <property type="component" value="Chromosome 13"/>
</dbReference>
<evidence type="ECO:0000313" key="2">
    <source>
        <dbReference type="Proteomes" id="UP000327157"/>
    </source>
</evidence>
<accession>A0A5N5FBY7</accession>
<name>A0A5N5FBY7_9ROSA</name>
<sequence length="129" mass="15409">MMFYELSWILKWDYRFMDDDDHAWDFVPQLERRLFIHCQLSRINMLLSPIKPLNHHQRLKKVKSLIESSPSCSKKDLKEKVLKILELDGLDDEEIRSEDTSSQHNIDEDYGDDNENDCYGICPLIHLKK</sequence>
<keyword evidence="2" id="KW-1185">Reference proteome</keyword>
<reference evidence="1 2" key="3">
    <citation type="submission" date="2019-11" db="EMBL/GenBank/DDBJ databases">
        <title>A de novo genome assembly of a pear dwarfing rootstock.</title>
        <authorList>
            <person name="Wang F."/>
            <person name="Wang J."/>
            <person name="Li S."/>
            <person name="Zhang Y."/>
            <person name="Fang M."/>
            <person name="Ma L."/>
            <person name="Zhao Y."/>
            <person name="Jiang S."/>
        </authorList>
    </citation>
    <scope>NUCLEOTIDE SEQUENCE [LARGE SCALE GENOMIC DNA]</scope>
    <source>
        <strain evidence="1">S2</strain>
        <tissue evidence="1">Leaf</tissue>
    </source>
</reference>
<dbReference type="AlphaFoldDB" id="A0A5N5FBY7"/>
<proteinExistence type="predicted"/>
<reference evidence="2" key="2">
    <citation type="submission" date="2019-10" db="EMBL/GenBank/DDBJ databases">
        <title>A de novo genome assembly of a pear dwarfing rootstock.</title>
        <authorList>
            <person name="Wang F."/>
            <person name="Wang J."/>
            <person name="Li S."/>
            <person name="Zhang Y."/>
            <person name="Fang M."/>
            <person name="Ma L."/>
            <person name="Zhao Y."/>
            <person name="Jiang S."/>
        </authorList>
    </citation>
    <scope>NUCLEOTIDE SEQUENCE [LARGE SCALE GENOMIC DNA]</scope>
</reference>
<organism evidence="1 2">
    <name type="scientific">Pyrus ussuriensis x Pyrus communis</name>
    <dbReference type="NCBI Taxonomy" id="2448454"/>
    <lineage>
        <taxon>Eukaryota</taxon>
        <taxon>Viridiplantae</taxon>
        <taxon>Streptophyta</taxon>
        <taxon>Embryophyta</taxon>
        <taxon>Tracheophyta</taxon>
        <taxon>Spermatophyta</taxon>
        <taxon>Magnoliopsida</taxon>
        <taxon>eudicotyledons</taxon>
        <taxon>Gunneridae</taxon>
        <taxon>Pentapetalae</taxon>
        <taxon>rosids</taxon>
        <taxon>fabids</taxon>
        <taxon>Rosales</taxon>
        <taxon>Rosaceae</taxon>
        <taxon>Amygdaloideae</taxon>
        <taxon>Maleae</taxon>
        <taxon>Pyrus</taxon>
    </lineage>
</organism>
<protein>
    <submittedName>
        <fullName evidence="1">S ribonuclease</fullName>
    </submittedName>
</protein>